<evidence type="ECO:0000256" key="1">
    <source>
        <dbReference type="SAM" id="Phobius"/>
    </source>
</evidence>
<comment type="caution">
    <text evidence="2">The sequence shown here is derived from an EMBL/GenBank/DDBJ whole genome shotgun (WGS) entry which is preliminary data.</text>
</comment>
<proteinExistence type="predicted"/>
<organism evidence="2 3">
    <name type="scientific">Cyclotella cryptica</name>
    <dbReference type="NCBI Taxonomy" id="29204"/>
    <lineage>
        <taxon>Eukaryota</taxon>
        <taxon>Sar</taxon>
        <taxon>Stramenopiles</taxon>
        <taxon>Ochrophyta</taxon>
        <taxon>Bacillariophyta</taxon>
        <taxon>Coscinodiscophyceae</taxon>
        <taxon>Thalassiosirophycidae</taxon>
        <taxon>Stephanodiscales</taxon>
        <taxon>Stephanodiscaceae</taxon>
        <taxon>Cyclotella</taxon>
    </lineage>
</organism>
<protein>
    <submittedName>
        <fullName evidence="2">Uncharacterized protein</fullName>
    </submittedName>
</protein>
<gene>
    <name evidence="2" type="ORF">HJC23_009580</name>
</gene>
<reference evidence="2 3" key="1">
    <citation type="journal article" date="2020" name="G3 (Bethesda)">
        <title>Improved Reference Genome for Cyclotella cryptica CCMP332, a Model for Cell Wall Morphogenesis, Salinity Adaptation, and Lipid Production in Diatoms (Bacillariophyta).</title>
        <authorList>
            <person name="Roberts W.R."/>
            <person name="Downey K.M."/>
            <person name="Ruck E.C."/>
            <person name="Traller J.C."/>
            <person name="Alverson A.J."/>
        </authorList>
    </citation>
    <scope>NUCLEOTIDE SEQUENCE [LARGE SCALE GENOMIC DNA]</scope>
    <source>
        <strain evidence="2 3">CCMP332</strain>
    </source>
</reference>
<evidence type="ECO:0000313" key="2">
    <source>
        <dbReference type="EMBL" id="KAL3790143.1"/>
    </source>
</evidence>
<dbReference type="Proteomes" id="UP001516023">
    <property type="component" value="Unassembled WGS sequence"/>
</dbReference>
<sequence>MVYPRTRRNVRLNNARDLPKHILYIPAFLAVIALLLSLYGFRCNFVQFVSTVNGPDGPISIHFGYWSHQSWVINNSTKGLAIEKTCELYPVDATAPDTAFKVGRTFNLLALFLGALFIFLDILSRCVYHAPKNSCRRVGGVGYLLCCLCSGLSLLILQSDICTDNILLKQTTGFQGTTCSLSTGGKSIIAATVIWFAAACGIVTMHQWHDAKLGSADDYRGLDELLVNEQPEDEIIHSAIL</sequence>
<keyword evidence="3" id="KW-1185">Reference proteome</keyword>
<keyword evidence="1" id="KW-0812">Transmembrane</keyword>
<keyword evidence="1" id="KW-0472">Membrane</keyword>
<name>A0ABD3PQP0_9STRA</name>
<evidence type="ECO:0000313" key="3">
    <source>
        <dbReference type="Proteomes" id="UP001516023"/>
    </source>
</evidence>
<keyword evidence="1" id="KW-1133">Transmembrane helix</keyword>
<dbReference type="EMBL" id="JABMIG020000132">
    <property type="protein sequence ID" value="KAL3790143.1"/>
    <property type="molecule type" value="Genomic_DNA"/>
</dbReference>
<feature type="transmembrane region" description="Helical" evidence="1">
    <location>
        <begin position="106"/>
        <end position="128"/>
    </location>
</feature>
<feature type="transmembrane region" description="Helical" evidence="1">
    <location>
        <begin position="140"/>
        <end position="157"/>
    </location>
</feature>
<dbReference type="AlphaFoldDB" id="A0ABD3PQP0"/>
<feature type="transmembrane region" description="Helical" evidence="1">
    <location>
        <begin position="21"/>
        <end position="41"/>
    </location>
</feature>
<accession>A0ABD3PQP0</accession>